<accession>A0A4Y7L040</accession>
<dbReference type="InterPro" id="IPR004158">
    <property type="entry name" value="DUF247_pln"/>
</dbReference>
<dbReference type="PANTHER" id="PTHR31170">
    <property type="entry name" value="BNAC04G53230D PROTEIN"/>
    <property type="match status" value="1"/>
</dbReference>
<organism evidence="1 2">
    <name type="scientific">Papaver somniferum</name>
    <name type="common">Opium poppy</name>
    <dbReference type="NCBI Taxonomy" id="3469"/>
    <lineage>
        <taxon>Eukaryota</taxon>
        <taxon>Viridiplantae</taxon>
        <taxon>Streptophyta</taxon>
        <taxon>Embryophyta</taxon>
        <taxon>Tracheophyta</taxon>
        <taxon>Spermatophyta</taxon>
        <taxon>Magnoliopsida</taxon>
        <taxon>Ranunculales</taxon>
        <taxon>Papaveraceae</taxon>
        <taxon>Papaveroideae</taxon>
        <taxon>Papaver</taxon>
    </lineage>
</organism>
<sequence>MPQWVIDIKQEETDELDFGKSWTIYRVPTNLLEVQKNAFIPKIISIGPFYYRDARYKVMEEHKKRFLFLLLGYDNKDQGGGYNYVELDSIMMVMDGCFVIELLRLYHKFCSSDTIEKKVVDDPIFTTRWMLRALQRDLMMIQNQLPFFLLQELYRLITASPRKGCDIDNVSLIDLTLKFFDPLLPKDESKSVDVDPDPNEYRHLLHLFRKSFILPIKRRKPLRVPRTGSTVAKPIFHYQQTTPSTRTKQDSHFIQCVTELREAGVTFLEKPEHANIDMFAVEYKNGVLKIPPLFIDDNTVPLFLNFIAYEQCDKDATPYFTNHFMFFDRLVSSIKDVEVLHRTGIIHHVFGSDKKVADFINKLCREIVYNVDNCHLSEQMKGVNDYYKGYYANKWNVWWTRLLRDYFSSPWTVLSLLAASVLLIKKSGDTGYRSPYLSHAKRALYHLSYIPICYTYLSTKSRTRIVSVVELGLHDIHHAKTKNYSRNLWNFIDKKSKTGNQKYAYPYAYWRLLEIRTTLLAFL</sequence>
<dbReference type="Gramene" id="RZC78010">
    <property type="protein sequence ID" value="RZC78010"/>
    <property type="gene ID" value="C5167_002221"/>
</dbReference>
<gene>
    <name evidence="1" type="ORF">C5167_002221</name>
</gene>
<reference evidence="1 2" key="1">
    <citation type="journal article" date="2018" name="Science">
        <title>The opium poppy genome and morphinan production.</title>
        <authorList>
            <person name="Guo L."/>
            <person name="Winzer T."/>
            <person name="Yang X."/>
            <person name="Li Y."/>
            <person name="Ning Z."/>
            <person name="He Z."/>
            <person name="Teodor R."/>
            <person name="Lu Y."/>
            <person name="Bowser T.A."/>
            <person name="Graham I.A."/>
            <person name="Ye K."/>
        </authorList>
    </citation>
    <scope>NUCLEOTIDE SEQUENCE [LARGE SCALE GENOMIC DNA]</scope>
    <source>
        <strain evidence="2">cv. HN1</strain>
        <tissue evidence="1">Leaves</tissue>
    </source>
</reference>
<dbReference type="Proteomes" id="UP000316621">
    <property type="component" value="Chromosome 9"/>
</dbReference>
<dbReference type="Pfam" id="PF03140">
    <property type="entry name" value="DUF247"/>
    <property type="match status" value="1"/>
</dbReference>
<proteinExistence type="predicted"/>
<dbReference type="EMBL" id="CM010723">
    <property type="protein sequence ID" value="RZC78010.1"/>
    <property type="molecule type" value="Genomic_DNA"/>
</dbReference>
<evidence type="ECO:0000313" key="1">
    <source>
        <dbReference type="EMBL" id="RZC78010.1"/>
    </source>
</evidence>
<protein>
    <submittedName>
        <fullName evidence="1">Uncharacterized protein</fullName>
    </submittedName>
</protein>
<dbReference type="PANTHER" id="PTHR31170:SF25">
    <property type="entry name" value="BNAA09G04570D PROTEIN"/>
    <property type="match status" value="1"/>
</dbReference>
<keyword evidence="2" id="KW-1185">Reference proteome</keyword>
<name>A0A4Y7L040_PAPSO</name>
<dbReference type="AlphaFoldDB" id="A0A4Y7L040"/>
<evidence type="ECO:0000313" key="2">
    <source>
        <dbReference type="Proteomes" id="UP000316621"/>
    </source>
</evidence>